<evidence type="ECO:0000313" key="2">
    <source>
        <dbReference type="EMBL" id="KAJ5105304.1"/>
    </source>
</evidence>
<proteinExistence type="predicted"/>
<keyword evidence="2" id="KW-0695">RNA-directed DNA polymerase</keyword>
<sequence length="894" mass="103536">MPPADSYLSRTLQSLTQSKIHELGKQCDAYESQKAEILAAAAQCHSQRDRVAQILAGTKRLFPRARWDESVRSIERWVDQARYDSTITPEKLDGFEAHLLGRLDAHSRKMSMADLYSRLLTEWISPPSKEKENTAGSPSDEEDFLVVDERQKERLKQLCDRFEATVFEPREADPTEITTFLNGLFPSEESLKPLEEMRETIRTRMTNIWEDKEPFDIASLSQCIKGLRNEDILSEEKQETLKLFLNSNVALTEIADVLNMRYADLRNWDWHAGPDGVPVLPRQQLNGKYRIWMDEDVLQTIFMEHICMRLCGMLKEVLKDFIRTRSVWTFHQRQQMDSNDRLRRQYYCGYSGPSQNVKNLRRDEFIDTYFLSQLPSDETSLADRGGGYDEDNEVGDQSTPPEARRSVKQELLRKIVTETLLQHRLHGQAAVVQSDLQWYATSLPHSTVFTILQFLGFPPEWVDFFRKYLETPLNMDKSFEGHEQTGPRKRRTGIPIAHASEKVIGELILFFMDLAVNRETGMLLYRLHDDVWLSGDPARCAQAWQVMQTYARVTGLQFNKSKSGSVCLGDSIDPHVLSLLPEGPVRIGFLMLDAASGRWAIDHSQVNAHVQQLKTQLEHCDSVISWVRTWNSCIGRFFKNTFGQPAYCFGRPHVDAILAAYEDMQKTILDTNGTHTQQTLTQHLREMIQARFDVSDIPDAFFFLPEELGGLGLRNPFISVLLVSNQLRDPPLKLIKDFVAEERHEYAIEKKLFDDLSKQARWKRLDNIHPHGAVNVKPVVSQREMDTFMSFEEYTRFREETSPQFTKLYQHLLQVPEPNGVELNDSDRVPMAVRDIRRRFRLKNEDPEMRWILYLYGEDLLSRFGGLNLVDKQFLPMGVLDMIKGKKVKWQMVL</sequence>
<dbReference type="PANTHER" id="PTHR37015:SF1">
    <property type="entry name" value="REVERSE TRANSCRIPTASE DOMAIN-CONTAINING PROTEIN"/>
    <property type="match status" value="1"/>
</dbReference>
<dbReference type="GeneID" id="81392401"/>
<protein>
    <submittedName>
        <fullName evidence="2">Reverse transcriptase</fullName>
    </submittedName>
</protein>
<dbReference type="OrthoDB" id="74545at2759"/>
<keyword evidence="2" id="KW-0808">Transferase</keyword>
<evidence type="ECO:0000256" key="1">
    <source>
        <dbReference type="SAM" id="MobiDB-lite"/>
    </source>
</evidence>
<dbReference type="PANTHER" id="PTHR37015">
    <property type="entry name" value="REVERSE TRANSCRIPTASE DOMAIN-CONTAINING PROTEIN"/>
    <property type="match status" value="1"/>
</dbReference>
<organism evidence="2 3">
    <name type="scientific">Penicillium alfredii</name>
    <dbReference type="NCBI Taxonomy" id="1506179"/>
    <lineage>
        <taxon>Eukaryota</taxon>
        <taxon>Fungi</taxon>
        <taxon>Dikarya</taxon>
        <taxon>Ascomycota</taxon>
        <taxon>Pezizomycotina</taxon>
        <taxon>Eurotiomycetes</taxon>
        <taxon>Eurotiomycetidae</taxon>
        <taxon>Eurotiales</taxon>
        <taxon>Aspergillaceae</taxon>
        <taxon>Penicillium</taxon>
    </lineage>
</organism>
<comment type="caution">
    <text evidence="2">The sequence shown here is derived from an EMBL/GenBank/DDBJ whole genome shotgun (WGS) entry which is preliminary data.</text>
</comment>
<accession>A0A9W9FS56</accession>
<feature type="region of interest" description="Disordered" evidence="1">
    <location>
        <begin position="377"/>
        <end position="407"/>
    </location>
</feature>
<reference evidence="2" key="1">
    <citation type="submission" date="2022-11" db="EMBL/GenBank/DDBJ databases">
        <authorList>
            <person name="Petersen C."/>
        </authorList>
    </citation>
    <scope>NUCLEOTIDE SEQUENCE</scope>
    <source>
        <strain evidence="2">IBT 34128</strain>
    </source>
</reference>
<evidence type="ECO:0000313" key="3">
    <source>
        <dbReference type="Proteomes" id="UP001141434"/>
    </source>
</evidence>
<keyword evidence="3" id="KW-1185">Reference proteome</keyword>
<gene>
    <name evidence="2" type="ORF">NUU61_002651</name>
</gene>
<dbReference type="EMBL" id="JAPMSZ010000004">
    <property type="protein sequence ID" value="KAJ5105304.1"/>
    <property type="molecule type" value="Genomic_DNA"/>
</dbReference>
<dbReference type="AlphaFoldDB" id="A0A9W9FS56"/>
<dbReference type="Proteomes" id="UP001141434">
    <property type="component" value="Unassembled WGS sequence"/>
</dbReference>
<dbReference type="GO" id="GO:0003964">
    <property type="term" value="F:RNA-directed DNA polymerase activity"/>
    <property type="evidence" value="ECO:0007669"/>
    <property type="project" value="UniProtKB-KW"/>
</dbReference>
<dbReference type="RefSeq" id="XP_056514300.1">
    <property type="nucleotide sequence ID" value="XM_056653233.1"/>
</dbReference>
<keyword evidence="2" id="KW-0548">Nucleotidyltransferase</keyword>
<name>A0A9W9FS56_9EURO</name>
<reference evidence="2" key="2">
    <citation type="journal article" date="2023" name="IMA Fungus">
        <title>Comparative genomic study of the Penicillium genus elucidates a diverse pangenome and 15 lateral gene transfer events.</title>
        <authorList>
            <person name="Petersen C."/>
            <person name="Sorensen T."/>
            <person name="Nielsen M.R."/>
            <person name="Sondergaard T.E."/>
            <person name="Sorensen J.L."/>
            <person name="Fitzpatrick D.A."/>
            <person name="Frisvad J.C."/>
            <person name="Nielsen K.L."/>
        </authorList>
    </citation>
    <scope>NUCLEOTIDE SEQUENCE</scope>
    <source>
        <strain evidence="2">IBT 34128</strain>
    </source>
</reference>